<dbReference type="Pfam" id="PF13193">
    <property type="entry name" value="AMP-binding_C"/>
    <property type="match status" value="1"/>
</dbReference>
<feature type="region of interest" description="Disordered" evidence="1">
    <location>
        <begin position="132"/>
        <end position="164"/>
    </location>
</feature>
<dbReference type="Gene3D" id="3.30.300.30">
    <property type="match status" value="1"/>
</dbReference>
<feature type="domain" description="AMP-binding enzyme C-terminal" evidence="3">
    <location>
        <begin position="445"/>
        <end position="520"/>
    </location>
</feature>
<dbReference type="SUPFAM" id="SSF56801">
    <property type="entry name" value="Acetyl-CoA synthetase-like"/>
    <property type="match status" value="1"/>
</dbReference>
<accession>A0ABP7BSL3</accession>
<dbReference type="InterPro" id="IPR045851">
    <property type="entry name" value="AMP-bd_C_sf"/>
</dbReference>
<proteinExistence type="predicted"/>
<keyword evidence="5" id="KW-1185">Reference proteome</keyword>
<evidence type="ECO:0000259" key="2">
    <source>
        <dbReference type="Pfam" id="PF00501"/>
    </source>
</evidence>
<dbReference type="Pfam" id="PF00501">
    <property type="entry name" value="AMP-binding"/>
    <property type="match status" value="1"/>
</dbReference>
<gene>
    <name evidence="4" type="ORF">GCM10022202_33690</name>
</gene>
<dbReference type="InterPro" id="IPR042099">
    <property type="entry name" value="ANL_N_sf"/>
</dbReference>
<dbReference type="InterPro" id="IPR025110">
    <property type="entry name" value="AMP-bd_C"/>
</dbReference>
<sequence length="548" mass="58149">MRGHYSDIWQAVARAFPDRPAVVTPEEVLTYDRLVTEAGALAGHLRTQGVEPGDSVAIFSYNRPEYVVALFACFACGFAPVPMNFRYRPAELRPLLEDAEVRTLIHPRSLRDVVHEAVDGLRLPLVEIDDTGDGPVPTADLPDTTPWDKATSGEAPLPATPPAGGELRLFTGGTTGRPRAVVWDAADILDVQMYSIYGTAGLPMPATLDEAVAVAADPATPATVSLPLAPLMHGTALFTSMNTLALGGSILMLPSPRLDSEAAARFAVDAGATRIVVAGDAIALPLVEAVESLGLVPFGRVASIISSGMRLSPQVKRRVHDVGDIAITDLLASTEGGPYAVNVTRSADDLPGELRLLPGAVVLDEERNDVAHLEGGRGILGFRGTLPKGYFHDEQKTREAFPLIRGVRHVVPGDWAVARGDGTVELLGRGSAVVNTGGEKVYPAEVEQALLDHPLIVDAVVFGMPDARYGEVVTAVVATPDGEPVDDGELRAHLDARLAGYKRPRNVVFRSTLDRSPHGKVDLARLKAAVAPQIDPSIAPTGTMRVTK</sequence>
<evidence type="ECO:0000259" key="3">
    <source>
        <dbReference type="Pfam" id="PF13193"/>
    </source>
</evidence>
<reference evidence="5" key="1">
    <citation type="journal article" date="2019" name="Int. J. Syst. Evol. Microbiol.">
        <title>The Global Catalogue of Microorganisms (GCM) 10K type strain sequencing project: providing services to taxonomists for standard genome sequencing and annotation.</title>
        <authorList>
            <consortium name="The Broad Institute Genomics Platform"/>
            <consortium name="The Broad Institute Genome Sequencing Center for Infectious Disease"/>
            <person name="Wu L."/>
            <person name="Ma J."/>
        </authorList>
    </citation>
    <scope>NUCLEOTIDE SEQUENCE [LARGE SCALE GENOMIC DNA]</scope>
    <source>
        <strain evidence="5">JCM 16546</strain>
    </source>
</reference>
<dbReference type="InterPro" id="IPR050237">
    <property type="entry name" value="ATP-dep_AMP-bd_enzyme"/>
</dbReference>
<feature type="domain" description="AMP-dependent synthetase/ligase" evidence="2">
    <location>
        <begin position="10"/>
        <end position="385"/>
    </location>
</feature>
<evidence type="ECO:0000313" key="5">
    <source>
        <dbReference type="Proteomes" id="UP001410795"/>
    </source>
</evidence>
<dbReference type="RefSeq" id="WP_221858046.1">
    <property type="nucleotide sequence ID" value="NZ_BAAAYV010000025.1"/>
</dbReference>
<dbReference type="PANTHER" id="PTHR43767">
    <property type="entry name" value="LONG-CHAIN-FATTY-ACID--COA LIGASE"/>
    <property type="match status" value="1"/>
</dbReference>
<evidence type="ECO:0000256" key="1">
    <source>
        <dbReference type="SAM" id="MobiDB-lite"/>
    </source>
</evidence>
<protein>
    <submittedName>
        <fullName evidence="4">Acyl-CoA synthetase</fullName>
    </submittedName>
</protein>
<dbReference type="InterPro" id="IPR000873">
    <property type="entry name" value="AMP-dep_synth/lig_dom"/>
</dbReference>
<dbReference type="PANTHER" id="PTHR43767:SF1">
    <property type="entry name" value="NONRIBOSOMAL PEPTIDE SYNTHASE PES1 (EUROFUNG)-RELATED"/>
    <property type="match status" value="1"/>
</dbReference>
<dbReference type="Proteomes" id="UP001410795">
    <property type="component" value="Unassembled WGS sequence"/>
</dbReference>
<organism evidence="4 5">
    <name type="scientific">Microbacterium marinilacus</name>
    <dbReference type="NCBI Taxonomy" id="415209"/>
    <lineage>
        <taxon>Bacteria</taxon>
        <taxon>Bacillati</taxon>
        <taxon>Actinomycetota</taxon>
        <taxon>Actinomycetes</taxon>
        <taxon>Micrococcales</taxon>
        <taxon>Microbacteriaceae</taxon>
        <taxon>Microbacterium</taxon>
    </lineage>
</organism>
<dbReference type="EMBL" id="BAAAYV010000025">
    <property type="protein sequence ID" value="GAA3668871.1"/>
    <property type="molecule type" value="Genomic_DNA"/>
</dbReference>
<name>A0ABP7BSL3_9MICO</name>
<dbReference type="Gene3D" id="3.40.50.12780">
    <property type="entry name" value="N-terminal domain of ligase-like"/>
    <property type="match status" value="1"/>
</dbReference>
<comment type="caution">
    <text evidence="4">The sequence shown here is derived from an EMBL/GenBank/DDBJ whole genome shotgun (WGS) entry which is preliminary data.</text>
</comment>
<evidence type="ECO:0000313" key="4">
    <source>
        <dbReference type="EMBL" id="GAA3668871.1"/>
    </source>
</evidence>